<reference evidence="1 2" key="1">
    <citation type="submission" date="2018-04" db="EMBL/GenBank/DDBJ databases">
        <title>Genomic Encyclopedia of Archaeal and Bacterial Type Strains, Phase II (KMG-II): from individual species to whole genera.</title>
        <authorList>
            <person name="Goeker M."/>
        </authorList>
    </citation>
    <scope>NUCLEOTIDE SEQUENCE [LARGE SCALE GENOMIC DNA]</scope>
    <source>
        <strain evidence="1 2">DSM 25521</strain>
    </source>
</reference>
<comment type="caution">
    <text evidence="1">The sequence shown here is derived from an EMBL/GenBank/DDBJ whole genome shotgun (WGS) entry which is preliminary data.</text>
</comment>
<evidence type="ECO:0000313" key="1">
    <source>
        <dbReference type="EMBL" id="PTM61897.1"/>
    </source>
</evidence>
<keyword evidence="2" id="KW-1185">Reference proteome</keyword>
<sequence length="154" mass="15687">MAIFQSDHVKGIKDVPYPAVAGMVCAARFAMSVPANFALNDIFELAVIPAGCRVVDIVAFDCDDLDSNGTPTLSLDVGIMSGEAGDPNQSRTCGAEFVAGATIGRTGGVVEPSIVTAFRTGRANIQRAIGVKVAAAAATPQAGTIGLTVLYAAE</sequence>
<accession>A0A2T4ZIT3</accession>
<protein>
    <submittedName>
        <fullName evidence="1">Uncharacterized protein</fullName>
    </submittedName>
</protein>
<dbReference type="OrthoDB" id="8301806at2"/>
<evidence type="ECO:0000313" key="2">
    <source>
        <dbReference type="Proteomes" id="UP000241808"/>
    </source>
</evidence>
<gene>
    <name evidence="1" type="ORF">C8P69_101569</name>
</gene>
<dbReference type="AlphaFoldDB" id="A0A2T4ZIT3"/>
<proteinExistence type="predicted"/>
<dbReference type="RefSeq" id="WP_108174333.1">
    <property type="nucleotide sequence ID" value="NZ_PZZL01000001.1"/>
</dbReference>
<name>A0A2T4ZIT3_9HYPH</name>
<organism evidence="1 2">
    <name type="scientific">Phreatobacter oligotrophus</name>
    <dbReference type="NCBI Taxonomy" id="1122261"/>
    <lineage>
        <taxon>Bacteria</taxon>
        <taxon>Pseudomonadati</taxon>
        <taxon>Pseudomonadota</taxon>
        <taxon>Alphaproteobacteria</taxon>
        <taxon>Hyphomicrobiales</taxon>
        <taxon>Phreatobacteraceae</taxon>
        <taxon>Phreatobacter</taxon>
    </lineage>
</organism>
<dbReference type="EMBL" id="PZZL01000001">
    <property type="protein sequence ID" value="PTM61897.1"/>
    <property type="molecule type" value="Genomic_DNA"/>
</dbReference>
<dbReference type="Proteomes" id="UP000241808">
    <property type="component" value="Unassembled WGS sequence"/>
</dbReference>